<evidence type="ECO:0000256" key="1">
    <source>
        <dbReference type="SAM" id="MobiDB-lite"/>
    </source>
</evidence>
<proteinExistence type="predicted"/>
<protein>
    <recommendedName>
        <fullName evidence="4">Lipoprotein</fullName>
    </recommendedName>
</protein>
<gene>
    <name evidence="2" type="ORF">WKV53_16085</name>
</gene>
<evidence type="ECO:0000313" key="2">
    <source>
        <dbReference type="EMBL" id="MEK7952034.1"/>
    </source>
</evidence>
<evidence type="ECO:0008006" key="4">
    <source>
        <dbReference type="Google" id="ProtNLM"/>
    </source>
</evidence>
<evidence type="ECO:0000313" key="3">
    <source>
        <dbReference type="Proteomes" id="UP001371305"/>
    </source>
</evidence>
<feature type="region of interest" description="Disordered" evidence="1">
    <location>
        <begin position="105"/>
        <end position="138"/>
    </location>
</feature>
<feature type="compositionally biased region" description="Polar residues" evidence="1">
    <location>
        <begin position="128"/>
        <end position="138"/>
    </location>
</feature>
<dbReference type="EMBL" id="JBBUKT010000006">
    <property type="protein sequence ID" value="MEK7952034.1"/>
    <property type="molecule type" value="Genomic_DNA"/>
</dbReference>
<reference evidence="2 3" key="1">
    <citation type="submission" date="2024-04" db="EMBL/GenBank/DDBJ databases">
        <title>Luteolibacter sp. isolated from soil.</title>
        <authorList>
            <person name="An J."/>
        </authorList>
    </citation>
    <scope>NUCLEOTIDE SEQUENCE [LARGE SCALE GENOMIC DNA]</scope>
    <source>
        <strain evidence="2 3">Y139</strain>
    </source>
</reference>
<organism evidence="2 3">
    <name type="scientific">Luteolibacter soli</name>
    <dbReference type="NCBI Taxonomy" id="3135280"/>
    <lineage>
        <taxon>Bacteria</taxon>
        <taxon>Pseudomonadati</taxon>
        <taxon>Verrucomicrobiota</taxon>
        <taxon>Verrucomicrobiia</taxon>
        <taxon>Verrucomicrobiales</taxon>
        <taxon>Verrucomicrobiaceae</taxon>
        <taxon>Luteolibacter</taxon>
    </lineage>
</organism>
<sequence length="138" mass="14361">MALAFAGLSSCSLFKDEEKKPEESATKPALVGRVASVQERSGFVLIESYGPWKVPDGGMLSGIGSEGRTANLVSTGEKLGQFSAADIRSGVAKVGDSVYYRPVKEEKATPGSVETPSPSQPAAELKTKTNAGESSPKP</sequence>
<accession>A0ABU9AWB3</accession>
<keyword evidence="3" id="KW-1185">Reference proteome</keyword>
<dbReference type="Proteomes" id="UP001371305">
    <property type="component" value="Unassembled WGS sequence"/>
</dbReference>
<name>A0ABU9AWB3_9BACT</name>
<dbReference type="RefSeq" id="WP_341405794.1">
    <property type="nucleotide sequence ID" value="NZ_JBBUKT010000006.1"/>
</dbReference>
<comment type="caution">
    <text evidence="2">The sequence shown here is derived from an EMBL/GenBank/DDBJ whole genome shotgun (WGS) entry which is preliminary data.</text>
</comment>